<evidence type="ECO:0000313" key="2">
    <source>
        <dbReference type="EMBL" id="KAA1137208.1"/>
    </source>
</evidence>
<reference evidence="2 3" key="1">
    <citation type="submission" date="2019-05" db="EMBL/GenBank/DDBJ databases">
        <title>Emergence of the Ug99 lineage of the wheat stem rust pathogen through somatic hybridization.</title>
        <authorList>
            <person name="Li F."/>
            <person name="Upadhyaya N.M."/>
            <person name="Sperschneider J."/>
            <person name="Matny O."/>
            <person name="Nguyen-Phuc H."/>
            <person name="Mago R."/>
            <person name="Raley C."/>
            <person name="Miller M.E."/>
            <person name="Silverstein K.A.T."/>
            <person name="Henningsen E."/>
            <person name="Hirsch C.D."/>
            <person name="Visser B."/>
            <person name="Pretorius Z.A."/>
            <person name="Steffenson B.J."/>
            <person name="Schwessinger B."/>
            <person name="Dodds P.N."/>
            <person name="Figueroa M."/>
        </authorList>
    </citation>
    <scope>NUCLEOTIDE SEQUENCE [LARGE SCALE GENOMIC DNA]</scope>
    <source>
        <strain evidence="2 3">Ug99</strain>
    </source>
</reference>
<feature type="compositionally biased region" description="Polar residues" evidence="1">
    <location>
        <begin position="105"/>
        <end position="115"/>
    </location>
</feature>
<dbReference type="AlphaFoldDB" id="A0A5B0SGS0"/>
<evidence type="ECO:0000256" key="1">
    <source>
        <dbReference type="SAM" id="MobiDB-lite"/>
    </source>
</evidence>
<dbReference type="EMBL" id="VDEP01000011">
    <property type="protein sequence ID" value="KAA1137208.1"/>
    <property type="molecule type" value="Genomic_DNA"/>
</dbReference>
<name>A0A5B0SGS0_PUCGR</name>
<gene>
    <name evidence="2" type="ORF">PGTUg99_017815</name>
</gene>
<evidence type="ECO:0000313" key="3">
    <source>
        <dbReference type="Proteomes" id="UP000325313"/>
    </source>
</evidence>
<proteinExistence type="predicted"/>
<feature type="region of interest" description="Disordered" evidence="1">
    <location>
        <begin position="96"/>
        <end position="115"/>
    </location>
</feature>
<protein>
    <submittedName>
        <fullName evidence="2">Uncharacterized protein</fullName>
    </submittedName>
</protein>
<sequence length="282" mass="31750">MRSLLLNPLKVDTRNETDHQKKFSNIKQDQPIEIALLRSNRRQTESRPTQSRKDSLYRRTDSRCRLIPNEIACQNKSGPSQTSSILRIQTDDMSDSNHSKAFWHSHQSSSPNQETRWIQDEGVGASKSGPAPGSTVLDLPRTFVQAELGPDPSPMHQVDLELKLFKLEVDPSRSTLPPSTDLELKEFQLEVDPSLEVDTAPLNRPRAGRVSARALELKELQLEVDPSVWGSDLELKGFQPEVDPSSDRRIDLELKPFQLEVGPPPSADLELKELQLEVDPPV</sequence>
<accession>A0A5B0SGS0</accession>
<comment type="caution">
    <text evidence="2">The sequence shown here is derived from an EMBL/GenBank/DDBJ whole genome shotgun (WGS) entry which is preliminary data.</text>
</comment>
<dbReference type="Proteomes" id="UP000325313">
    <property type="component" value="Unassembled WGS sequence"/>
</dbReference>
<feature type="region of interest" description="Disordered" evidence="1">
    <location>
        <begin position="259"/>
        <end position="282"/>
    </location>
</feature>
<organism evidence="2 3">
    <name type="scientific">Puccinia graminis f. sp. tritici</name>
    <dbReference type="NCBI Taxonomy" id="56615"/>
    <lineage>
        <taxon>Eukaryota</taxon>
        <taxon>Fungi</taxon>
        <taxon>Dikarya</taxon>
        <taxon>Basidiomycota</taxon>
        <taxon>Pucciniomycotina</taxon>
        <taxon>Pucciniomycetes</taxon>
        <taxon>Pucciniales</taxon>
        <taxon>Pucciniaceae</taxon>
        <taxon>Puccinia</taxon>
    </lineage>
</organism>
<feature type="region of interest" description="Disordered" evidence="1">
    <location>
        <begin position="37"/>
        <end position="57"/>
    </location>
</feature>